<name>A0A4R9JBA6_9LEPT</name>
<evidence type="ECO:0000313" key="3">
    <source>
        <dbReference type="Proteomes" id="UP000297871"/>
    </source>
</evidence>
<dbReference type="OrthoDB" id="342823at2"/>
<protein>
    <submittedName>
        <fullName evidence="2">TIGR04452 family lipoprotein</fullName>
    </submittedName>
</protein>
<evidence type="ECO:0000256" key="1">
    <source>
        <dbReference type="SAM" id="SignalP"/>
    </source>
</evidence>
<evidence type="ECO:0000313" key="2">
    <source>
        <dbReference type="EMBL" id="TGL35925.1"/>
    </source>
</evidence>
<dbReference type="Proteomes" id="UP000297871">
    <property type="component" value="Unassembled WGS sequence"/>
</dbReference>
<keyword evidence="2" id="KW-0449">Lipoprotein</keyword>
<dbReference type="EMBL" id="RQFY01000002">
    <property type="protein sequence ID" value="TGL35925.1"/>
    <property type="molecule type" value="Genomic_DNA"/>
</dbReference>
<sequence length="148" mass="16450">MKRICIFLLIILSISKCIAVDTLGLTDTYKGDVAKKKLLDAAKIGDYLMANAYFTAQGYTGSELESYVIADVIYTSFIDEVVFNIDESKYYKKADVDTCAKVLQFLGVAVDIDSFTSYMSNFNCRLSPNDLLIDKNMGKSSNNPTTNK</sequence>
<keyword evidence="1" id="KW-0732">Signal</keyword>
<proteinExistence type="predicted"/>
<dbReference type="NCBIfam" id="TIGR04452">
    <property type="entry name" value="Lepto_Lipo_YY_C"/>
    <property type="match status" value="1"/>
</dbReference>
<comment type="caution">
    <text evidence="2">The sequence shown here is derived from an EMBL/GenBank/DDBJ whole genome shotgun (WGS) entry which is preliminary data.</text>
</comment>
<dbReference type="InterPro" id="IPR031030">
    <property type="entry name" value="Lepto_Lipo_YY_C"/>
</dbReference>
<keyword evidence="3" id="KW-1185">Reference proteome</keyword>
<organism evidence="2 3">
    <name type="scientific">Leptospira koniambonensis</name>
    <dbReference type="NCBI Taxonomy" id="2484950"/>
    <lineage>
        <taxon>Bacteria</taxon>
        <taxon>Pseudomonadati</taxon>
        <taxon>Spirochaetota</taxon>
        <taxon>Spirochaetia</taxon>
        <taxon>Leptospirales</taxon>
        <taxon>Leptospiraceae</taxon>
        <taxon>Leptospira</taxon>
    </lineage>
</organism>
<feature type="chain" id="PRO_5020949712" evidence="1">
    <location>
        <begin position="20"/>
        <end position="148"/>
    </location>
</feature>
<dbReference type="RefSeq" id="WP_135613985.1">
    <property type="nucleotide sequence ID" value="NZ_RQFY01000002.1"/>
</dbReference>
<reference evidence="2" key="1">
    <citation type="journal article" date="2019" name="PLoS Negl. Trop. Dis.">
        <title>Revisiting the worldwide diversity of Leptospira species in the environment.</title>
        <authorList>
            <person name="Vincent A.T."/>
            <person name="Schiettekatte O."/>
            <person name="Bourhy P."/>
            <person name="Veyrier F.J."/>
            <person name="Picardeau M."/>
        </authorList>
    </citation>
    <scope>NUCLEOTIDE SEQUENCE [LARGE SCALE GENOMIC DNA]</scope>
    <source>
        <strain evidence="2">201800265</strain>
    </source>
</reference>
<dbReference type="AlphaFoldDB" id="A0A4R9JBA6"/>
<accession>A0A4R9JBA6</accession>
<feature type="signal peptide" evidence="1">
    <location>
        <begin position="1"/>
        <end position="19"/>
    </location>
</feature>
<gene>
    <name evidence="2" type="ORF">EHQ52_03935</name>
</gene>